<dbReference type="RefSeq" id="WP_183340366.1">
    <property type="nucleotide sequence ID" value="NZ_JACHZG010000001.1"/>
</dbReference>
<accession>A0A7W5P8E1</accession>
<dbReference type="Gene3D" id="3.30.300.130">
    <property type="entry name" value="Fe-S cluster assembly (FSCA)"/>
    <property type="match status" value="1"/>
</dbReference>
<dbReference type="PANTHER" id="PTHR42961:SF2">
    <property type="entry name" value="IRON-SULFUR PROTEIN NUBPL"/>
    <property type="match status" value="1"/>
</dbReference>
<comment type="similarity">
    <text evidence="2">In the C-terminal section; belongs to the Mrp/NBP35 ATP-binding proteins family.</text>
</comment>
<evidence type="ECO:0000256" key="4">
    <source>
        <dbReference type="ARBA" id="ARBA00022741"/>
    </source>
</evidence>
<protein>
    <recommendedName>
        <fullName evidence="9">Iron-sulfur cluster carrier protein</fullName>
    </recommendedName>
</protein>
<comment type="similarity">
    <text evidence="9">Belongs to the Mrp/NBP35 ATP-binding proteins family.</text>
</comment>
<dbReference type="InterPro" id="IPR027417">
    <property type="entry name" value="P-loop_NTPase"/>
</dbReference>
<feature type="binding site" evidence="9">
    <location>
        <begin position="126"/>
        <end position="133"/>
    </location>
    <ligand>
        <name>ATP</name>
        <dbReference type="ChEBI" id="CHEBI:30616"/>
    </ligand>
</feature>
<keyword evidence="8 9" id="KW-0411">Iron-sulfur</keyword>
<gene>
    <name evidence="11" type="ORF">FHX39_003422</name>
</gene>
<name>A0A7W5P8E1_9ACTN</name>
<keyword evidence="7 9" id="KW-0408">Iron</keyword>
<evidence type="ECO:0000313" key="12">
    <source>
        <dbReference type="Proteomes" id="UP000565572"/>
    </source>
</evidence>
<dbReference type="SUPFAM" id="SSF117916">
    <property type="entry name" value="Fe-S cluster assembly (FSCA) domain-like"/>
    <property type="match status" value="1"/>
</dbReference>
<dbReference type="AlphaFoldDB" id="A0A7W5P8E1"/>
<keyword evidence="4 9" id="KW-0547">Nucleotide-binding</keyword>
<evidence type="ECO:0000256" key="3">
    <source>
        <dbReference type="ARBA" id="ARBA00022723"/>
    </source>
</evidence>
<dbReference type="Proteomes" id="UP000565572">
    <property type="component" value="Unassembled WGS sequence"/>
</dbReference>
<evidence type="ECO:0000259" key="10">
    <source>
        <dbReference type="Pfam" id="PF01883"/>
    </source>
</evidence>
<dbReference type="GO" id="GO:0046872">
    <property type="term" value="F:metal ion binding"/>
    <property type="evidence" value="ECO:0007669"/>
    <property type="project" value="UniProtKB-KW"/>
</dbReference>
<dbReference type="InterPro" id="IPR002744">
    <property type="entry name" value="MIP18-like"/>
</dbReference>
<evidence type="ECO:0000256" key="2">
    <source>
        <dbReference type="ARBA" id="ARBA00008205"/>
    </source>
</evidence>
<dbReference type="HAMAP" id="MF_02040">
    <property type="entry name" value="Mrp_NBP35"/>
    <property type="match status" value="1"/>
</dbReference>
<dbReference type="InterPro" id="IPR033756">
    <property type="entry name" value="YlxH/NBP35"/>
</dbReference>
<organism evidence="11 12">
    <name type="scientific">Microlunatus antarcticus</name>
    <dbReference type="NCBI Taxonomy" id="53388"/>
    <lineage>
        <taxon>Bacteria</taxon>
        <taxon>Bacillati</taxon>
        <taxon>Actinomycetota</taxon>
        <taxon>Actinomycetes</taxon>
        <taxon>Propionibacteriales</taxon>
        <taxon>Propionibacteriaceae</taxon>
        <taxon>Microlunatus</taxon>
    </lineage>
</organism>
<evidence type="ECO:0000256" key="9">
    <source>
        <dbReference type="HAMAP-Rule" id="MF_02040"/>
    </source>
</evidence>
<keyword evidence="6 9" id="KW-0067">ATP-binding</keyword>
<evidence type="ECO:0000313" key="11">
    <source>
        <dbReference type="EMBL" id="MBB3328478.1"/>
    </source>
</evidence>
<evidence type="ECO:0000256" key="6">
    <source>
        <dbReference type="ARBA" id="ARBA00022840"/>
    </source>
</evidence>
<dbReference type="PANTHER" id="PTHR42961">
    <property type="entry name" value="IRON-SULFUR PROTEIN NUBPL"/>
    <property type="match status" value="1"/>
</dbReference>
<dbReference type="GO" id="GO:0051539">
    <property type="term" value="F:4 iron, 4 sulfur cluster binding"/>
    <property type="evidence" value="ECO:0007669"/>
    <property type="project" value="TreeGrafter"/>
</dbReference>
<dbReference type="FunFam" id="3.40.50.300:FF:000304">
    <property type="entry name" value="Iron-sulfur cluster carrier protein"/>
    <property type="match status" value="1"/>
</dbReference>
<comment type="subunit">
    <text evidence="9">Homodimer.</text>
</comment>
<comment type="similarity">
    <text evidence="1">In the N-terminal section; belongs to the MIP18 family.</text>
</comment>
<evidence type="ECO:0000256" key="8">
    <source>
        <dbReference type="ARBA" id="ARBA00023014"/>
    </source>
</evidence>
<dbReference type="PROSITE" id="PS01215">
    <property type="entry name" value="MRP"/>
    <property type="match status" value="1"/>
</dbReference>
<keyword evidence="5 9" id="KW-0378">Hydrolase</keyword>
<dbReference type="InterPro" id="IPR019591">
    <property type="entry name" value="Mrp/NBP35_ATP-bd"/>
</dbReference>
<dbReference type="GO" id="GO:0016226">
    <property type="term" value="P:iron-sulfur cluster assembly"/>
    <property type="evidence" value="ECO:0007669"/>
    <property type="project" value="InterPro"/>
</dbReference>
<evidence type="ECO:0000256" key="7">
    <source>
        <dbReference type="ARBA" id="ARBA00023004"/>
    </source>
</evidence>
<comment type="caution">
    <text evidence="11">The sequence shown here is derived from an EMBL/GenBank/DDBJ whole genome shotgun (WGS) entry which is preliminary data.</text>
</comment>
<evidence type="ECO:0000256" key="5">
    <source>
        <dbReference type="ARBA" id="ARBA00022801"/>
    </source>
</evidence>
<dbReference type="Pfam" id="PF10609">
    <property type="entry name" value="ParA"/>
    <property type="match status" value="1"/>
</dbReference>
<dbReference type="InterPro" id="IPR000808">
    <property type="entry name" value="Mrp-like_CS"/>
</dbReference>
<dbReference type="CDD" id="cd02037">
    <property type="entry name" value="Mrp_NBP35"/>
    <property type="match status" value="1"/>
</dbReference>
<comment type="function">
    <text evidence="9">Binds and transfers iron-sulfur (Fe-S) clusters to target apoproteins. Can hydrolyze ATP.</text>
</comment>
<sequence>MSTTTAEHPLVPRVRAALHGVNDPEIRRPITELGMVDTLDVDASGRARVRILLTVSGCPMKETLTRDVTAAALAVEGISGVDVDLGVMSDEQRGALRDVLKGGTPDREIPFAQPGSLTKVIAVASGKGGVGKSSVTVNLALALARKGHLVGVLDADIYGHSVPAMLGVADSRPTAVEDMIMPVPTQGLKVISIGMLKPKRDQVVAWRGPILDRALTQMLADVYWGDLDYLLLDLPPGTGDVAISLGQKLPNAEVLVVTTPQQAAAEVAERAGTMASMMNQRVIGVVENMSYLAVTCPHCGEEQRHEVFGSGGGDAVAQGLTIRLGYDVPVLARVPLDPAVRANGDLGSPIVVEAPETPAAKALIDLADGLAARGRNLLGRQLGLSPV</sequence>
<dbReference type="EMBL" id="JACHZG010000001">
    <property type="protein sequence ID" value="MBB3328478.1"/>
    <property type="molecule type" value="Genomic_DNA"/>
</dbReference>
<dbReference type="InterPro" id="IPR044304">
    <property type="entry name" value="NUBPL-like"/>
</dbReference>
<dbReference type="SUPFAM" id="SSF52540">
    <property type="entry name" value="P-loop containing nucleoside triphosphate hydrolases"/>
    <property type="match status" value="1"/>
</dbReference>
<dbReference type="GO" id="GO:0140663">
    <property type="term" value="F:ATP-dependent FeS chaperone activity"/>
    <property type="evidence" value="ECO:0007669"/>
    <property type="project" value="InterPro"/>
</dbReference>
<feature type="domain" description="MIP18 family-like" evidence="10">
    <location>
        <begin position="13"/>
        <end position="83"/>
    </location>
</feature>
<dbReference type="GO" id="GO:0016887">
    <property type="term" value="F:ATP hydrolysis activity"/>
    <property type="evidence" value="ECO:0007669"/>
    <property type="project" value="UniProtKB-UniRule"/>
</dbReference>
<proteinExistence type="inferred from homology"/>
<keyword evidence="12" id="KW-1185">Reference proteome</keyword>
<dbReference type="GO" id="GO:0005524">
    <property type="term" value="F:ATP binding"/>
    <property type="evidence" value="ECO:0007669"/>
    <property type="project" value="UniProtKB-UniRule"/>
</dbReference>
<evidence type="ECO:0000256" key="1">
    <source>
        <dbReference type="ARBA" id="ARBA00007352"/>
    </source>
</evidence>
<reference evidence="11 12" key="1">
    <citation type="submission" date="2020-08" db="EMBL/GenBank/DDBJ databases">
        <title>Sequencing the genomes of 1000 actinobacteria strains.</title>
        <authorList>
            <person name="Klenk H.-P."/>
        </authorList>
    </citation>
    <scope>NUCLEOTIDE SEQUENCE [LARGE SCALE GENOMIC DNA]</scope>
    <source>
        <strain evidence="11 12">DSM 11053</strain>
    </source>
</reference>
<dbReference type="Pfam" id="PF01883">
    <property type="entry name" value="FeS_assembly_P"/>
    <property type="match status" value="1"/>
</dbReference>
<keyword evidence="3 9" id="KW-0479">Metal-binding</keyword>
<dbReference type="Gene3D" id="3.40.50.300">
    <property type="entry name" value="P-loop containing nucleotide triphosphate hydrolases"/>
    <property type="match status" value="1"/>
</dbReference>
<dbReference type="InterPro" id="IPR034904">
    <property type="entry name" value="FSCA_dom_sf"/>
</dbReference>